<reference evidence="1" key="2">
    <citation type="journal article" date="2015" name="Fish Shellfish Immunol.">
        <title>Early steps in the European eel (Anguilla anguilla)-Vibrio vulnificus interaction in the gills: Role of the RtxA13 toxin.</title>
        <authorList>
            <person name="Callol A."/>
            <person name="Pajuelo D."/>
            <person name="Ebbesson L."/>
            <person name="Teles M."/>
            <person name="MacKenzie S."/>
            <person name="Amaro C."/>
        </authorList>
    </citation>
    <scope>NUCLEOTIDE SEQUENCE</scope>
</reference>
<proteinExistence type="predicted"/>
<reference evidence="1" key="1">
    <citation type="submission" date="2014-11" db="EMBL/GenBank/DDBJ databases">
        <authorList>
            <person name="Amaro Gonzalez C."/>
        </authorList>
    </citation>
    <scope>NUCLEOTIDE SEQUENCE</scope>
</reference>
<dbReference type="EMBL" id="GBXM01068024">
    <property type="protein sequence ID" value="JAH40553.1"/>
    <property type="molecule type" value="Transcribed_RNA"/>
</dbReference>
<evidence type="ECO:0000313" key="1">
    <source>
        <dbReference type="EMBL" id="JAH40553.1"/>
    </source>
</evidence>
<dbReference type="AlphaFoldDB" id="A0A0E9SJ63"/>
<organism evidence="1">
    <name type="scientific">Anguilla anguilla</name>
    <name type="common">European freshwater eel</name>
    <name type="synonym">Muraena anguilla</name>
    <dbReference type="NCBI Taxonomy" id="7936"/>
    <lineage>
        <taxon>Eukaryota</taxon>
        <taxon>Metazoa</taxon>
        <taxon>Chordata</taxon>
        <taxon>Craniata</taxon>
        <taxon>Vertebrata</taxon>
        <taxon>Euteleostomi</taxon>
        <taxon>Actinopterygii</taxon>
        <taxon>Neopterygii</taxon>
        <taxon>Teleostei</taxon>
        <taxon>Anguilliformes</taxon>
        <taxon>Anguillidae</taxon>
        <taxon>Anguilla</taxon>
    </lineage>
</organism>
<sequence>MYIFVSLWQNVTQQPLETINNNIQFILKCTIIRNKETQLPSVNQLIAIYVRRY</sequence>
<accession>A0A0E9SJ63</accession>
<protein>
    <submittedName>
        <fullName evidence="1">Uncharacterized protein</fullName>
    </submittedName>
</protein>
<name>A0A0E9SJ63_ANGAN</name>